<dbReference type="CDD" id="cd15727">
    <property type="entry name" value="FYVE_ZF21"/>
    <property type="match status" value="1"/>
</dbReference>
<evidence type="ECO:0000313" key="7">
    <source>
        <dbReference type="RefSeq" id="XP_022097309.1"/>
    </source>
</evidence>
<keyword evidence="6" id="KW-1185">Reference proteome</keyword>
<dbReference type="Proteomes" id="UP000694845">
    <property type="component" value="Unplaced"/>
</dbReference>
<keyword evidence="2 4" id="KW-0863">Zinc-finger</keyword>
<dbReference type="InterPro" id="IPR000306">
    <property type="entry name" value="Znf_FYVE"/>
</dbReference>
<dbReference type="GeneID" id="110982876"/>
<dbReference type="PANTHER" id="PTHR39490:SF8">
    <property type="entry name" value="ZINC FINGER FYVE DOMAIN-CONTAINING PROTEIN 21"/>
    <property type="match status" value="1"/>
</dbReference>
<keyword evidence="1" id="KW-0479">Metal-binding</keyword>
<dbReference type="OMA" id="HCEIEIA"/>
<dbReference type="PANTHER" id="PTHR39490">
    <property type="entry name" value="ARRESTIN DOMAIN-CONTAINING PROTEIN D"/>
    <property type="match status" value="1"/>
</dbReference>
<accession>A0A8B7YVG6</accession>
<dbReference type="SUPFAM" id="SSF57903">
    <property type="entry name" value="FYVE/PHD zinc finger"/>
    <property type="match status" value="1"/>
</dbReference>
<evidence type="ECO:0000256" key="4">
    <source>
        <dbReference type="PROSITE-ProRule" id="PRU00091"/>
    </source>
</evidence>
<keyword evidence="3" id="KW-0862">Zinc</keyword>
<dbReference type="InterPro" id="IPR052113">
    <property type="entry name" value="FYVE-type_Zinc_Finger"/>
</dbReference>
<evidence type="ECO:0000313" key="6">
    <source>
        <dbReference type="Proteomes" id="UP000694845"/>
    </source>
</evidence>
<dbReference type="AlphaFoldDB" id="A0A8B7YVG6"/>
<dbReference type="InterPro" id="IPR013083">
    <property type="entry name" value="Znf_RING/FYVE/PHD"/>
</dbReference>
<dbReference type="Pfam" id="PF16696">
    <property type="entry name" value="ZFYVE21_C"/>
    <property type="match status" value="1"/>
</dbReference>
<dbReference type="InterPro" id="IPR011011">
    <property type="entry name" value="Znf_FYVE_PHD"/>
</dbReference>
<protein>
    <submittedName>
        <fullName evidence="7">Zinc finger FYVE domain-containing protein 21-like isoform X1</fullName>
    </submittedName>
</protein>
<evidence type="ECO:0000256" key="3">
    <source>
        <dbReference type="ARBA" id="ARBA00022833"/>
    </source>
</evidence>
<dbReference type="InterPro" id="IPR032031">
    <property type="entry name" value="ZFYVE21_C"/>
</dbReference>
<evidence type="ECO:0000256" key="1">
    <source>
        <dbReference type="ARBA" id="ARBA00022723"/>
    </source>
</evidence>
<feature type="domain" description="FYVE-type" evidence="5">
    <location>
        <begin position="38"/>
        <end position="93"/>
    </location>
</feature>
<dbReference type="Gene3D" id="2.30.29.160">
    <property type="entry name" value="Zinc finger FYVE domain-containing protein 21, C-terminal"/>
    <property type="match status" value="1"/>
</dbReference>
<proteinExistence type="predicted"/>
<organism evidence="6 7">
    <name type="scientific">Acanthaster planci</name>
    <name type="common">Crown-of-thorns starfish</name>
    <dbReference type="NCBI Taxonomy" id="133434"/>
    <lineage>
        <taxon>Eukaryota</taxon>
        <taxon>Metazoa</taxon>
        <taxon>Echinodermata</taxon>
        <taxon>Eleutherozoa</taxon>
        <taxon>Asterozoa</taxon>
        <taxon>Asteroidea</taxon>
        <taxon>Valvatacea</taxon>
        <taxon>Valvatida</taxon>
        <taxon>Acanthasteridae</taxon>
        <taxon>Acanthaster</taxon>
    </lineage>
</organism>
<evidence type="ECO:0000259" key="5">
    <source>
        <dbReference type="PROSITE" id="PS50178"/>
    </source>
</evidence>
<dbReference type="OrthoDB" id="660555at2759"/>
<dbReference type="InterPro" id="IPR017455">
    <property type="entry name" value="Znf_FYVE-rel"/>
</dbReference>
<gene>
    <name evidence="7" type="primary">LOC110982876</name>
</gene>
<dbReference type="Pfam" id="PF01363">
    <property type="entry name" value="FYVE"/>
    <property type="match status" value="1"/>
</dbReference>
<sequence length="240" mass="27510">MADSGKKLVRSKSGLRMVSVEDRDSSPFQLEEPHWVPDVQCLACAKCGSKYDLVKRRHHCRRCGKCFCGQCCSSKVPLPRMNFVDPVRMCEECAVVSKKENEFFDKQLKLLVNGSNFTLKSNELENDKAEAFCHLSANHRSLFFSEEKPDRENNRPSKWVHDPVNLTSIQEVKIQTAGNETNQRNAVITSMSIKYRYIDESRDLLLFVSDDYSRKTASSWIIAMQKAMKMLQPTMELPTS</sequence>
<dbReference type="Gene3D" id="3.30.40.10">
    <property type="entry name" value="Zinc/RING finger domain, C3HC4 (zinc finger)"/>
    <property type="match status" value="1"/>
</dbReference>
<dbReference type="GO" id="GO:0008270">
    <property type="term" value="F:zinc ion binding"/>
    <property type="evidence" value="ECO:0007669"/>
    <property type="project" value="UniProtKB-KW"/>
</dbReference>
<dbReference type="PROSITE" id="PS50178">
    <property type="entry name" value="ZF_FYVE"/>
    <property type="match status" value="1"/>
</dbReference>
<dbReference type="InterPro" id="IPR038632">
    <property type="entry name" value="ZFYVE21_C_sf"/>
</dbReference>
<reference evidence="7" key="1">
    <citation type="submission" date="2025-08" db="UniProtKB">
        <authorList>
            <consortium name="RefSeq"/>
        </authorList>
    </citation>
    <scope>IDENTIFICATION</scope>
</reference>
<name>A0A8B7YVG6_ACAPL</name>
<dbReference type="CTD" id="79038"/>
<dbReference type="RefSeq" id="XP_022097309.1">
    <property type="nucleotide sequence ID" value="XM_022241617.1"/>
</dbReference>
<dbReference type="SMART" id="SM00064">
    <property type="entry name" value="FYVE"/>
    <property type="match status" value="1"/>
</dbReference>
<dbReference type="KEGG" id="aplc:110982876"/>
<evidence type="ECO:0000256" key="2">
    <source>
        <dbReference type="ARBA" id="ARBA00022771"/>
    </source>
</evidence>